<proteinExistence type="predicted"/>
<dbReference type="AlphaFoldDB" id="A0A366L0P5"/>
<organism evidence="1 2">
    <name type="scientific">Pedobacter miscanthi</name>
    <dbReference type="NCBI Taxonomy" id="2259170"/>
    <lineage>
        <taxon>Bacteria</taxon>
        <taxon>Pseudomonadati</taxon>
        <taxon>Bacteroidota</taxon>
        <taxon>Sphingobacteriia</taxon>
        <taxon>Sphingobacteriales</taxon>
        <taxon>Sphingobacteriaceae</taxon>
        <taxon>Pedobacter</taxon>
    </lineage>
</organism>
<comment type="caution">
    <text evidence="1">The sequence shown here is derived from an EMBL/GenBank/DDBJ whole genome shotgun (WGS) entry which is preliminary data.</text>
</comment>
<gene>
    <name evidence="1" type="ORF">DRW42_13135</name>
</gene>
<accession>A0A366L0P5</accession>
<evidence type="ECO:0000313" key="1">
    <source>
        <dbReference type="EMBL" id="RBQ06722.1"/>
    </source>
</evidence>
<name>A0A366L0P5_9SPHI</name>
<protein>
    <recommendedName>
        <fullName evidence="3">RiboL-PSP-HEPN domain-containing protein</fullName>
    </recommendedName>
</protein>
<sequence length="275" mass="31373">MKLFPDTPYSQLIRNLATAEEVYKAANYGALHLEASNLQILEKMGLENIDQVLKKSKYKEAIIALDAISQGQKNVSLTLSESDVVLLRKVMKGKLQMVRNIPALAREQLVITYCILVEGFVNDTIRNFFEKFPQSLKSNKSTLKDYQLIDAIIAGNTLEKLINHRVRELMYDSITGWIDFMNEKGFSIKHNTDLKEMFLIRNVLIHNNKKAGSELIKEVNKKRYILDKKINVSDSDTKRFKKAIDEVCREINSSYHKKIKDSSLAKKSVGESDAG</sequence>
<keyword evidence="2" id="KW-1185">Reference proteome</keyword>
<evidence type="ECO:0008006" key="3">
    <source>
        <dbReference type="Google" id="ProtNLM"/>
    </source>
</evidence>
<dbReference type="EMBL" id="QNQU01000010">
    <property type="protein sequence ID" value="RBQ06722.1"/>
    <property type="molecule type" value="Genomic_DNA"/>
</dbReference>
<dbReference type="RefSeq" id="WP_113949285.1">
    <property type="nucleotide sequence ID" value="NZ_QNQU01000010.1"/>
</dbReference>
<dbReference type="Proteomes" id="UP000252081">
    <property type="component" value="Unassembled WGS sequence"/>
</dbReference>
<evidence type="ECO:0000313" key="2">
    <source>
        <dbReference type="Proteomes" id="UP000252081"/>
    </source>
</evidence>
<reference evidence="1 2" key="1">
    <citation type="submission" date="2018-07" db="EMBL/GenBank/DDBJ databases">
        <title>A draft genome of a endophytic bacteria, a new species of Pedobacter.</title>
        <authorList>
            <person name="Zhang Z.D."/>
            <person name="Chen Z.J."/>
        </authorList>
    </citation>
    <scope>NUCLEOTIDE SEQUENCE [LARGE SCALE GENOMIC DNA]</scope>
    <source>
        <strain evidence="1 2">RS10</strain>
    </source>
</reference>